<feature type="compositionally biased region" description="Basic and acidic residues" evidence="1">
    <location>
        <begin position="126"/>
        <end position="137"/>
    </location>
</feature>
<name>A0A8H6K6H2_9PEZI</name>
<evidence type="ECO:0000256" key="2">
    <source>
        <dbReference type="SAM" id="Phobius"/>
    </source>
</evidence>
<comment type="caution">
    <text evidence="3">The sequence shown here is derived from an EMBL/GenBank/DDBJ whole genome shotgun (WGS) entry which is preliminary data.</text>
</comment>
<keyword evidence="2" id="KW-1133">Transmembrane helix</keyword>
<reference evidence="3" key="1">
    <citation type="journal article" date="2020" name="Phytopathology">
        <title>Genome Sequence Resources of Colletotrichum truncatum, C. plurivorum, C. musicola, and C. sojae: Four Species Pathogenic to Soybean (Glycine max).</title>
        <authorList>
            <person name="Rogerio F."/>
            <person name="Boufleur T.R."/>
            <person name="Ciampi-Guillardi M."/>
            <person name="Sukno S.A."/>
            <person name="Thon M.R."/>
            <person name="Massola Junior N.S."/>
            <person name="Baroncelli R."/>
        </authorList>
    </citation>
    <scope>NUCLEOTIDE SEQUENCE</scope>
    <source>
        <strain evidence="3">LFN0074</strain>
    </source>
</reference>
<feature type="transmembrane region" description="Helical" evidence="2">
    <location>
        <begin position="210"/>
        <end position="231"/>
    </location>
</feature>
<keyword evidence="2" id="KW-0472">Membrane</keyword>
<feature type="compositionally biased region" description="Basic and acidic residues" evidence="1">
    <location>
        <begin position="63"/>
        <end position="89"/>
    </location>
</feature>
<dbReference type="Proteomes" id="UP000639643">
    <property type="component" value="Unassembled WGS sequence"/>
</dbReference>
<feature type="transmembrane region" description="Helical" evidence="2">
    <location>
        <begin position="278"/>
        <end position="300"/>
    </location>
</feature>
<evidence type="ECO:0000256" key="1">
    <source>
        <dbReference type="SAM" id="MobiDB-lite"/>
    </source>
</evidence>
<feature type="transmembrane region" description="Helical" evidence="2">
    <location>
        <begin position="166"/>
        <end position="189"/>
    </location>
</feature>
<keyword evidence="4" id="KW-1185">Reference proteome</keyword>
<proteinExistence type="predicted"/>
<feature type="transmembrane region" description="Helical" evidence="2">
    <location>
        <begin position="243"/>
        <end position="266"/>
    </location>
</feature>
<dbReference type="OrthoDB" id="5139479at2759"/>
<organism evidence="3 4">
    <name type="scientific">Colletotrichum musicola</name>
    <dbReference type="NCBI Taxonomy" id="2175873"/>
    <lineage>
        <taxon>Eukaryota</taxon>
        <taxon>Fungi</taxon>
        <taxon>Dikarya</taxon>
        <taxon>Ascomycota</taxon>
        <taxon>Pezizomycotina</taxon>
        <taxon>Sordariomycetes</taxon>
        <taxon>Hypocreomycetidae</taxon>
        <taxon>Glomerellales</taxon>
        <taxon>Glomerellaceae</taxon>
        <taxon>Colletotrichum</taxon>
        <taxon>Colletotrichum orchidearum species complex</taxon>
    </lineage>
</organism>
<keyword evidence="2" id="KW-0812">Transmembrane</keyword>
<feature type="region of interest" description="Disordered" evidence="1">
    <location>
        <begin position="40"/>
        <end position="156"/>
    </location>
</feature>
<evidence type="ECO:0000313" key="4">
    <source>
        <dbReference type="Proteomes" id="UP000639643"/>
    </source>
</evidence>
<dbReference type="EMBL" id="WIGM01000415">
    <property type="protein sequence ID" value="KAF6825942.1"/>
    <property type="molecule type" value="Genomic_DNA"/>
</dbReference>
<protein>
    <submittedName>
        <fullName evidence="3">Uncharacterized protein</fullName>
    </submittedName>
</protein>
<evidence type="ECO:0000313" key="3">
    <source>
        <dbReference type="EMBL" id="KAF6825942.1"/>
    </source>
</evidence>
<gene>
    <name evidence="3" type="ORF">CMUS01_09637</name>
</gene>
<accession>A0A8H6K6H2</accession>
<dbReference type="AlphaFoldDB" id="A0A8H6K6H2"/>
<feature type="transmembrane region" description="Helical" evidence="2">
    <location>
        <begin position="626"/>
        <end position="646"/>
    </location>
</feature>
<sequence length="727" mass="79553">MARPARRNTPILYGELNNSTTPVAEPERLETIDLNDLNEHIKTSRPVPTRRWPKRQNTDDYEEWQRQQYAKEADAHGHEEWPRYSRVDSHPSAYPKPLRTGTGQNKRQQQQQQQDTNFLNPPTPDANDRSFDKKEGGGNDATAYDSGDEVPLNSRGASPGVRNDNFVWWTFGLWMLGVVMVVLTTVYSTGSAKALMRQNFFVASQSNSLLILRVMTELCAIIIAAIVVVVVEDLQWALASRPGGVSLLHFVGLDSGTGVWGLLRLLMTADWRHKYSSLFRLLVLCSIPLPGVLLMSAITYEMVTFPEMTYPVSAGVGPFNASYVYEIGNTTATALLVQMGSPAWSDRDSFSLDPLEQGVGKCTGANGKWAPCDSSYLLTGGVVSIAPQLDDLKRCPEATTYVVPKTKIVHLEYGQVNDLAKLRSNGKCFLLGSANAASYWCAGVGPNKGLLFGSAYCPISLQLKSACLTDTAWTNPLQLSSSLFVYYRHATVTYDRGNFSILAVTDMTPPVQDVVSLEDYMLSLSAVVPGFNASNAGTNGDNSALAIYAVTALPINESEVAKKQSLKAIRKAMSVPFSYFHSNYFSKGPSVWELKTPREGLDADMYTELSISVLSHQVVAGKVSRYLFVLISGTILILSAGIIVATSRVCGKRPQRCGYPTLDFAAVCAVKGGMNPSNQRGGWGGGREEEANTSHTTGLHRSLTQLGQKPEPFKVAKNIKNDRVIIS</sequence>
<feature type="region of interest" description="Disordered" evidence="1">
    <location>
        <begin position="1"/>
        <end position="28"/>
    </location>
</feature>